<sequence>MRIVLNFKNQGYVLDKPLSTALPEESFPEERVMFAKLLENNHKIRSIILSLMTNDIQKKYDRLDDVPSIMFHMEEIFAVPDRHIRYAATKAFFRIKMLSLVKKLEDLRAGLGNDTYIDVILQSLPPSYDPFVINYNMNRL</sequence>
<dbReference type="EMBL" id="JACGWM010000100">
    <property type="protein sequence ID" value="KAL0315063.1"/>
    <property type="molecule type" value="Genomic_DNA"/>
</dbReference>
<reference evidence="1" key="2">
    <citation type="journal article" date="2024" name="Plant">
        <title>Genomic evolution and insights into agronomic trait innovations of Sesamum species.</title>
        <authorList>
            <person name="Miao H."/>
            <person name="Wang L."/>
            <person name="Qu L."/>
            <person name="Liu H."/>
            <person name="Sun Y."/>
            <person name="Le M."/>
            <person name="Wang Q."/>
            <person name="Wei S."/>
            <person name="Zheng Y."/>
            <person name="Lin W."/>
            <person name="Duan Y."/>
            <person name="Cao H."/>
            <person name="Xiong S."/>
            <person name="Wang X."/>
            <person name="Wei L."/>
            <person name="Li C."/>
            <person name="Ma Q."/>
            <person name="Ju M."/>
            <person name="Zhao R."/>
            <person name="Li G."/>
            <person name="Mu C."/>
            <person name="Tian Q."/>
            <person name="Mei H."/>
            <person name="Zhang T."/>
            <person name="Gao T."/>
            <person name="Zhang H."/>
        </authorList>
    </citation>
    <scope>NUCLEOTIDE SEQUENCE</scope>
    <source>
        <strain evidence="1">KEN8</strain>
    </source>
</reference>
<protein>
    <submittedName>
        <fullName evidence="1">Uncharacterized protein</fullName>
    </submittedName>
</protein>
<proteinExistence type="predicted"/>
<gene>
    <name evidence="1" type="ORF">Scaly_2893700</name>
</gene>
<dbReference type="AlphaFoldDB" id="A0AAW2L877"/>
<accession>A0AAW2L877</accession>
<reference evidence="1" key="1">
    <citation type="submission" date="2020-06" db="EMBL/GenBank/DDBJ databases">
        <authorList>
            <person name="Li T."/>
            <person name="Hu X."/>
            <person name="Zhang T."/>
            <person name="Song X."/>
            <person name="Zhang H."/>
            <person name="Dai N."/>
            <person name="Sheng W."/>
            <person name="Hou X."/>
            <person name="Wei L."/>
        </authorList>
    </citation>
    <scope>NUCLEOTIDE SEQUENCE</scope>
    <source>
        <strain evidence="1">KEN8</strain>
        <tissue evidence="1">Leaf</tissue>
    </source>
</reference>
<organism evidence="1">
    <name type="scientific">Sesamum calycinum</name>
    <dbReference type="NCBI Taxonomy" id="2727403"/>
    <lineage>
        <taxon>Eukaryota</taxon>
        <taxon>Viridiplantae</taxon>
        <taxon>Streptophyta</taxon>
        <taxon>Embryophyta</taxon>
        <taxon>Tracheophyta</taxon>
        <taxon>Spermatophyta</taxon>
        <taxon>Magnoliopsida</taxon>
        <taxon>eudicotyledons</taxon>
        <taxon>Gunneridae</taxon>
        <taxon>Pentapetalae</taxon>
        <taxon>asterids</taxon>
        <taxon>lamiids</taxon>
        <taxon>Lamiales</taxon>
        <taxon>Pedaliaceae</taxon>
        <taxon>Sesamum</taxon>
    </lineage>
</organism>
<evidence type="ECO:0000313" key="1">
    <source>
        <dbReference type="EMBL" id="KAL0315063.1"/>
    </source>
</evidence>
<name>A0AAW2L877_9LAMI</name>
<comment type="caution">
    <text evidence="1">The sequence shown here is derived from an EMBL/GenBank/DDBJ whole genome shotgun (WGS) entry which is preliminary data.</text>
</comment>